<gene>
    <name evidence="7" type="ORF">SAMN02910432_01339</name>
</gene>
<dbReference type="InterPro" id="IPR023908">
    <property type="entry name" value="xxxLxxG_rpt"/>
</dbReference>
<evidence type="ECO:0000313" key="7">
    <source>
        <dbReference type="EMBL" id="SFG43146.1"/>
    </source>
</evidence>
<dbReference type="PANTHER" id="PTHR43077:SF5">
    <property type="entry name" value="PHAGE INFECTION PROTEIN"/>
    <property type="match status" value="1"/>
</dbReference>
<feature type="transmembrane region" description="Helical" evidence="5">
    <location>
        <begin position="16"/>
        <end position="36"/>
    </location>
</feature>
<dbReference type="InterPro" id="IPR017501">
    <property type="entry name" value="Phage_infect_YhgE_C"/>
</dbReference>
<dbReference type="NCBIfam" id="TIGR03057">
    <property type="entry name" value="xxxLxxG_by_4"/>
    <property type="match status" value="8"/>
</dbReference>
<feature type="transmembrane region" description="Helical" evidence="5">
    <location>
        <begin position="1040"/>
        <end position="1059"/>
    </location>
</feature>
<dbReference type="InterPro" id="IPR017500">
    <property type="entry name" value="Phage_infect_YhgE_N"/>
</dbReference>
<reference evidence="8" key="1">
    <citation type="submission" date="2016-10" db="EMBL/GenBank/DDBJ databases">
        <authorList>
            <person name="Varghese N."/>
            <person name="Submissions S."/>
        </authorList>
    </citation>
    <scope>NUCLEOTIDE SEQUENCE [LARGE SCALE GENOMIC DNA]</scope>
    <source>
        <strain evidence="8">DSM 20403</strain>
    </source>
</reference>
<proteinExistence type="predicted"/>
<name>A0A1I2RZG6_9LACO</name>
<evidence type="ECO:0000313" key="8">
    <source>
        <dbReference type="Proteomes" id="UP000182635"/>
    </source>
</evidence>
<dbReference type="GO" id="GO:0140359">
    <property type="term" value="F:ABC-type transporter activity"/>
    <property type="evidence" value="ECO:0007669"/>
    <property type="project" value="InterPro"/>
</dbReference>
<dbReference type="EMBL" id="FOPI01000020">
    <property type="protein sequence ID" value="SFG43146.1"/>
    <property type="molecule type" value="Genomic_DNA"/>
</dbReference>
<dbReference type="GO" id="GO:0016020">
    <property type="term" value="C:membrane"/>
    <property type="evidence" value="ECO:0007669"/>
    <property type="project" value="UniProtKB-SubCell"/>
</dbReference>
<evidence type="ECO:0000256" key="1">
    <source>
        <dbReference type="ARBA" id="ARBA00004141"/>
    </source>
</evidence>
<dbReference type="Gene3D" id="1.10.287.950">
    <property type="entry name" value="Methyl-accepting chemotaxis protein"/>
    <property type="match status" value="2"/>
</dbReference>
<keyword evidence="4 5" id="KW-0472">Membrane</keyword>
<dbReference type="InterPro" id="IPR051328">
    <property type="entry name" value="T7SS_ABC-Transporter"/>
</dbReference>
<dbReference type="PANTHER" id="PTHR43077">
    <property type="entry name" value="TRANSPORT PERMEASE YVFS-RELATED"/>
    <property type="match status" value="1"/>
</dbReference>
<feature type="transmembrane region" description="Helical" evidence="5">
    <location>
        <begin position="937"/>
        <end position="961"/>
    </location>
</feature>
<keyword evidence="2 5" id="KW-0812">Transmembrane</keyword>
<dbReference type="AlphaFoldDB" id="A0A1I2RZG6"/>
<dbReference type="NCBIfam" id="TIGR03061">
    <property type="entry name" value="pip_yhgE_Nterm"/>
    <property type="match status" value="1"/>
</dbReference>
<sequence>MKMIKAEFENIAKHKILTATICAMMIIPFLYSVFFLKSVWDPYGNTGHLPVAVVNKDQSVKFQSKNFAVGDQLVDQLKENDDLGWHFVSAKKAQYGLSHKKYYMVITIPENFSKNATTVLNKKPKKMELTYKTNDSLNYIGEVISKQGATQVNARVKESVSEAYADTMFKVIKKVGGGFKTAANGAKKLSDGSKTLSDGLNTYTAGVDTVNKGVMTLNAGVVPLGSGVLQLTTGSSTLKKGIDTYTAGVDTVNGGVQTLKGSVPALTSGVGQLYTGSNALKNGINAYTAGVDTVNGGVQTLKGSVPVLKSGVSQLYTGSGTLKDGVAIYTKGTDQVADGIAQFNSNVPKLTVGATKLVSGTGNLKKGVSGYTKGASQINAGLTQLDSNSALLNKSVAGLSELPQGVAATYVLNSTINAGLKQIDTNELDSMVSSMADVQSKKEQIAKLSGTLATIKANIGTLNTELATAKTGIATVNNAKTEFNKAMTQYLTEIATNSLKSNASATTAQADIDKVLNSGTLSEDQKNALNDAKTQISAIQTNNNNTLQAVNNLKAAAQTFNTTTEKVLSGLNNLMSSVDKLKGGLASVDGTIDTANKLLAESDDLTNAESQAKVKKLSAAVKSLQGLSANAVQISTAVNSGVNTEEALKDLDLNAIFAASADEAKVQQLVASQSAKMAKHSQIPALIEGVGNYTAGVSQVLAGSNKLVAKNNELNDGATKLANGVDGLGKKIPELTQVITAFYNGTQQLKNNSVLLNSGASQINAGLGQLNDKVPALASGVDQLAAGTSQLAANSGALRSGAGQLASGLGQLNGKVPALASGVNQLAAGTSQLAANSGALRSGAGQLAAGLGQLNSQVPTLTDGVSQLAAGTSKLAANSGKLDKGATDVHKGNKKLASALKGGADTVTKLNLGSANASMFASPTKLKEKHYSYVPNYGYALAPYMLSVALFVGCLVFNLVYPIRRISTEDGSATEWFFSKVAVGALVATGNALVETVLMMVCGLHPDHPVQMIVNAVSFSFTSMFLIMFMAMAFGNPGRFISMILLVIQLGSCGGSFPIEITRGMNGFFQAINPYLPMTYSVYGFREALTSGLGANQVLHSVLIQLIFIAAFLILLYVTMRIIRPEQEFHEEMESEYPGN</sequence>
<feature type="transmembrane region" description="Helical" evidence="5">
    <location>
        <begin position="1098"/>
        <end position="1118"/>
    </location>
</feature>
<comment type="subcellular location">
    <subcellularLocation>
        <location evidence="1">Membrane</location>
        <topology evidence="1">Multi-pass membrane protein</topology>
    </subcellularLocation>
</comment>
<organism evidence="7 8">
    <name type="scientific">Ligilactobacillus ruminis DSM 20403 = NBRC 102161</name>
    <dbReference type="NCBI Taxonomy" id="1423798"/>
    <lineage>
        <taxon>Bacteria</taxon>
        <taxon>Bacillati</taxon>
        <taxon>Bacillota</taxon>
        <taxon>Bacilli</taxon>
        <taxon>Lactobacillales</taxon>
        <taxon>Lactobacillaceae</taxon>
        <taxon>Ligilactobacillus</taxon>
    </lineage>
</organism>
<feature type="domain" description="ABC-2 type transporter transmembrane" evidence="6">
    <location>
        <begin position="907"/>
        <end position="1117"/>
    </location>
</feature>
<feature type="transmembrane region" description="Helical" evidence="5">
    <location>
        <begin position="1012"/>
        <end position="1033"/>
    </location>
</feature>
<evidence type="ECO:0000256" key="4">
    <source>
        <dbReference type="ARBA" id="ARBA00023136"/>
    </source>
</evidence>
<dbReference type="SUPFAM" id="SSF101967">
    <property type="entry name" value="Adhesin YadA, collagen-binding domain"/>
    <property type="match status" value="1"/>
</dbReference>
<dbReference type="InterPro" id="IPR013525">
    <property type="entry name" value="ABC2_TM"/>
</dbReference>
<dbReference type="Gene3D" id="3.40.1710.10">
    <property type="entry name" value="abc type-2 transporter like domain"/>
    <property type="match status" value="1"/>
</dbReference>
<evidence type="ECO:0000256" key="5">
    <source>
        <dbReference type="SAM" id="Phobius"/>
    </source>
</evidence>
<evidence type="ECO:0000256" key="2">
    <source>
        <dbReference type="ARBA" id="ARBA00022692"/>
    </source>
</evidence>
<evidence type="ECO:0000256" key="3">
    <source>
        <dbReference type="ARBA" id="ARBA00022989"/>
    </source>
</evidence>
<dbReference type="Proteomes" id="UP000182635">
    <property type="component" value="Unassembled WGS sequence"/>
</dbReference>
<dbReference type="OrthoDB" id="9811483at2"/>
<keyword evidence="3 5" id="KW-1133">Transmembrane helix</keyword>
<dbReference type="NCBIfam" id="TIGR03062">
    <property type="entry name" value="pip_yhgE_Cterm"/>
    <property type="match status" value="1"/>
</dbReference>
<dbReference type="Pfam" id="PF12698">
    <property type="entry name" value="ABC2_membrane_3"/>
    <property type="match status" value="2"/>
</dbReference>
<dbReference type="InterPro" id="IPR011049">
    <property type="entry name" value="Serralysin-like_metalloprot_C"/>
</dbReference>
<evidence type="ECO:0000259" key="6">
    <source>
        <dbReference type="Pfam" id="PF12698"/>
    </source>
</evidence>
<feature type="transmembrane region" description="Helical" evidence="5">
    <location>
        <begin position="981"/>
        <end position="1006"/>
    </location>
</feature>
<accession>A0A1I2RZG6</accession>
<feature type="domain" description="ABC-2 type transporter transmembrane" evidence="6">
    <location>
        <begin position="20"/>
        <end position="149"/>
    </location>
</feature>
<protein>
    <submittedName>
        <fullName evidence="7">Putative membrane protein</fullName>
    </submittedName>
</protein>